<organism evidence="2 3">
    <name type="scientific">Candidatus Brennerbacteria bacterium RIFOXYD1_FULL_41_16</name>
    <dbReference type="NCBI Taxonomy" id="1797529"/>
    <lineage>
        <taxon>Bacteria</taxon>
        <taxon>Candidatus Brenneribacteriota</taxon>
    </lineage>
</organism>
<evidence type="ECO:0000256" key="1">
    <source>
        <dbReference type="SAM" id="Phobius"/>
    </source>
</evidence>
<dbReference type="STRING" id="1797529.A2570_03385"/>
<evidence type="ECO:0000313" key="2">
    <source>
        <dbReference type="EMBL" id="OGY40293.1"/>
    </source>
</evidence>
<dbReference type="AlphaFoldDB" id="A0A1G1XJN0"/>
<keyword evidence="1" id="KW-0472">Membrane</keyword>
<protein>
    <submittedName>
        <fullName evidence="2">Uncharacterized protein</fullName>
    </submittedName>
</protein>
<comment type="caution">
    <text evidence="2">The sequence shown here is derived from an EMBL/GenBank/DDBJ whole genome shotgun (WGS) entry which is preliminary data.</text>
</comment>
<reference evidence="2 3" key="1">
    <citation type="journal article" date="2016" name="Nat. Commun.">
        <title>Thousands of microbial genomes shed light on interconnected biogeochemical processes in an aquifer system.</title>
        <authorList>
            <person name="Anantharaman K."/>
            <person name="Brown C.T."/>
            <person name="Hug L.A."/>
            <person name="Sharon I."/>
            <person name="Castelle C.J."/>
            <person name="Probst A.J."/>
            <person name="Thomas B.C."/>
            <person name="Singh A."/>
            <person name="Wilkins M.J."/>
            <person name="Karaoz U."/>
            <person name="Brodie E.L."/>
            <person name="Williams K.H."/>
            <person name="Hubbard S.S."/>
            <person name="Banfield J.F."/>
        </authorList>
    </citation>
    <scope>NUCLEOTIDE SEQUENCE [LARGE SCALE GENOMIC DNA]</scope>
</reference>
<keyword evidence="1" id="KW-0812">Transmembrane</keyword>
<keyword evidence="1" id="KW-1133">Transmembrane helix</keyword>
<feature type="transmembrane region" description="Helical" evidence="1">
    <location>
        <begin position="125"/>
        <end position="146"/>
    </location>
</feature>
<evidence type="ECO:0000313" key="3">
    <source>
        <dbReference type="Proteomes" id="UP000178570"/>
    </source>
</evidence>
<sequence length="158" mass="18272">MINLKAMDQKVDLERLETIDTECPCGWRGLVLIDIIRDYFAICPKCQQKIYGLNCSKCESGFSCPANNKIINILEKTWRCEICKKLNELSEDANNNQAQTYAGEKDLPENIRQALKERRWRDRKITLPIVLLLASFVTVIIIFKVLPNLISLFRTFGF</sequence>
<accession>A0A1G1XJN0</accession>
<proteinExistence type="predicted"/>
<gene>
    <name evidence="2" type="ORF">A2570_03385</name>
</gene>
<dbReference type="EMBL" id="MHHY01000009">
    <property type="protein sequence ID" value="OGY40293.1"/>
    <property type="molecule type" value="Genomic_DNA"/>
</dbReference>
<name>A0A1G1XJN0_9BACT</name>
<dbReference type="Proteomes" id="UP000178570">
    <property type="component" value="Unassembled WGS sequence"/>
</dbReference>